<comment type="caution">
    <text evidence="3">The sequence shown here is derived from an EMBL/GenBank/DDBJ whole genome shotgun (WGS) entry which is preliminary data.</text>
</comment>
<feature type="domain" description="DUF7424" evidence="2">
    <location>
        <begin position="22"/>
        <end position="214"/>
    </location>
</feature>
<feature type="chain" id="PRO_5041456767" description="DUF7424 domain-containing protein" evidence="1">
    <location>
        <begin position="19"/>
        <end position="218"/>
    </location>
</feature>
<dbReference type="PROSITE" id="PS51257">
    <property type="entry name" value="PROKAR_LIPOPROTEIN"/>
    <property type="match status" value="1"/>
</dbReference>
<organism evidence="3 4">
    <name type="scientific">Achromobacter spanius</name>
    <dbReference type="NCBI Taxonomy" id="217203"/>
    <lineage>
        <taxon>Bacteria</taxon>
        <taxon>Pseudomonadati</taxon>
        <taxon>Pseudomonadota</taxon>
        <taxon>Betaproteobacteria</taxon>
        <taxon>Burkholderiales</taxon>
        <taxon>Alcaligenaceae</taxon>
        <taxon>Achromobacter</taxon>
    </lineage>
</organism>
<gene>
    <name evidence="3" type="ORF">N5D93_27090</name>
</gene>
<dbReference type="EMBL" id="JAOCDZ010000026">
    <property type="protein sequence ID" value="MDH0739503.1"/>
    <property type="molecule type" value="Genomic_DNA"/>
</dbReference>
<dbReference type="InterPro" id="IPR055847">
    <property type="entry name" value="DUF7424"/>
</dbReference>
<reference evidence="3" key="1">
    <citation type="submission" date="2022-09" db="EMBL/GenBank/DDBJ databases">
        <title>Intensive care unit water sources are persistently colonized with multi-drug resistant bacteria and are the site of extensive horizontal gene transfer of antibiotic resistance genes.</title>
        <authorList>
            <person name="Diorio-Toth L."/>
        </authorList>
    </citation>
    <scope>NUCLEOTIDE SEQUENCE</scope>
    <source>
        <strain evidence="3">GD03843</strain>
    </source>
</reference>
<dbReference type="AlphaFoldDB" id="A0AA42LTX4"/>
<feature type="signal peptide" evidence="1">
    <location>
        <begin position="1"/>
        <end position="18"/>
    </location>
</feature>
<evidence type="ECO:0000259" key="2">
    <source>
        <dbReference type="Pfam" id="PF24199"/>
    </source>
</evidence>
<dbReference type="Proteomes" id="UP001161094">
    <property type="component" value="Unassembled WGS sequence"/>
</dbReference>
<keyword evidence="1" id="KW-0732">Signal</keyword>
<dbReference type="RefSeq" id="WP_279997125.1">
    <property type="nucleotide sequence ID" value="NZ_JAOCDZ010000026.1"/>
</dbReference>
<proteinExistence type="predicted"/>
<protein>
    <recommendedName>
        <fullName evidence="2">DUF7424 domain-containing protein</fullName>
    </recommendedName>
</protein>
<accession>A0AA42LTX4</accession>
<dbReference type="Pfam" id="PF24199">
    <property type="entry name" value="DUF7424"/>
    <property type="match status" value="1"/>
</dbReference>
<evidence type="ECO:0000313" key="3">
    <source>
        <dbReference type="EMBL" id="MDH0739503.1"/>
    </source>
</evidence>
<name>A0AA42LTX4_9BURK</name>
<evidence type="ECO:0000313" key="4">
    <source>
        <dbReference type="Proteomes" id="UP001161094"/>
    </source>
</evidence>
<sequence length="218" mass="23408">MKKTTKLAMLMLTAALLAGCKTTVETEVKVSDLLDATSKQIAGNLLVEVPACQSHEDSRQPSKILVDVQQAVPGIFSDAKYEECFRKGFDSYARFSMPIVLTKGSDGKLASQSHINLVSNERQLLSVSVPESIRAKIESTQKKSPVGKLDLNFEIKVKNDTGQALPFAAIAVFVDKQPVVYGVLTAKPGQSFVVALSDVSAKGAVQFGNSLVLAHAQQ</sequence>
<evidence type="ECO:0000256" key="1">
    <source>
        <dbReference type="SAM" id="SignalP"/>
    </source>
</evidence>